<gene>
    <name evidence="3" type="ORF">D4765_05205</name>
</gene>
<name>A0A4T2C6P3_9MICO</name>
<feature type="region of interest" description="Disordered" evidence="1">
    <location>
        <begin position="402"/>
        <end position="440"/>
    </location>
</feature>
<reference evidence="3 4" key="1">
    <citation type="journal article" date="2019" name="Microorganisms">
        <title>Systematic Affiliation and Genome Analysis of Subtercola vilae DB165(T) with Particular Emphasis on Cold Adaptation of an Isolate from a High-Altitude Cold Volcano Lake.</title>
        <authorList>
            <person name="Villalobos A.S."/>
            <person name="Wiese J."/>
            <person name="Imhoff J.F."/>
            <person name="Dorador C."/>
            <person name="Keller A."/>
            <person name="Hentschel U."/>
        </authorList>
    </citation>
    <scope>NUCLEOTIDE SEQUENCE [LARGE SCALE GENOMIC DNA]</scope>
    <source>
        <strain evidence="3 4">DB165</strain>
    </source>
</reference>
<accession>A0A4T2C6P3</accession>
<evidence type="ECO:0000313" key="3">
    <source>
        <dbReference type="EMBL" id="TIH38971.1"/>
    </source>
</evidence>
<dbReference type="RefSeq" id="WP_136641198.1">
    <property type="nucleotide sequence ID" value="NZ_QYRT01000007.1"/>
</dbReference>
<evidence type="ECO:0000256" key="2">
    <source>
        <dbReference type="SAM" id="Phobius"/>
    </source>
</evidence>
<feature type="compositionally biased region" description="Low complexity" evidence="1">
    <location>
        <begin position="190"/>
        <end position="213"/>
    </location>
</feature>
<dbReference type="OrthoDB" id="5126396at2"/>
<keyword evidence="2" id="KW-0472">Membrane</keyword>
<feature type="region of interest" description="Disordered" evidence="1">
    <location>
        <begin position="147"/>
        <end position="214"/>
    </location>
</feature>
<sequence>MSQLTPPENRAEALRLLALLDAERADSAGSSVARYGALAEALTGAYAGRQDPIDALWWRAHPLQSTPAGHADPASVRAQLEAAAFSRRPEGEAALAIDVIDPVSGEHTSVSAPFAALVALDEQLRADAAALDAAILDARPAITAAESRAAHRAAGSSADLGPNDPAGAPAPESPFGAEAAAGHPETGSDSTGNATRTSTRNTTQARTPTPTRTAESWRRRSLIWMSTAAAVTVLLLAGIALVVVQQLNPSGTGFALFPGSGSTTSAGSGIGASPSATPGDFAGRAGSSLGLTIFEDPTLAPSIPPAGIDPYYKPESLRLLGVADSDLTVYAVENRLEQPCLLAVYTDGTQSATCVTRDEFNAMGIELRITNLRVTRASEPQPTSASQDVVFWNPDGTYGVSSTLARTGSTAGIRSSATPTPTPTAGTPTVTPTPTPTPSE</sequence>
<keyword evidence="2" id="KW-0812">Transmembrane</keyword>
<dbReference type="AlphaFoldDB" id="A0A4T2C6P3"/>
<keyword evidence="4" id="KW-1185">Reference proteome</keyword>
<feature type="compositionally biased region" description="Polar residues" evidence="1">
    <location>
        <begin position="402"/>
        <end position="417"/>
    </location>
</feature>
<protein>
    <submittedName>
        <fullName evidence="3">Uncharacterized protein</fullName>
    </submittedName>
</protein>
<feature type="compositionally biased region" description="Pro residues" evidence="1">
    <location>
        <begin position="431"/>
        <end position="440"/>
    </location>
</feature>
<keyword evidence="2" id="KW-1133">Transmembrane helix</keyword>
<dbReference type="Proteomes" id="UP000306192">
    <property type="component" value="Unassembled WGS sequence"/>
</dbReference>
<evidence type="ECO:0000256" key="1">
    <source>
        <dbReference type="SAM" id="MobiDB-lite"/>
    </source>
</evidence>
<proteinExistence type="predicted"/>
<organism evidence="3 4">
    <name type="scientific">Subtercola vilae</name>
    <dbReference type="NCBI Taxonomy" id="2056433"/>
    <lineage>
        <taxon>Bacteria</taxon>
        <taxon>Bacillati</taxon>
        <taxon>Actinomycetota</taxon>
        <taxon>Actinomycetes</taxon>
        <taxon>Micrococcales</taxon>
        <taxon>Microbacteriaceae</taxon>
        <taxon>Subtercola</taxon>
    </lineage>
</organism>
<feature type="transmembrane region" description="Helical" evidence="2">
    <location>
        <begin position="222"/>
        <end position="244"/>
    </location>
</feature>
<comment type="caution">
    <text evidence="3">The sequence shown here is derived from an EMBL/GenBank/DDBJ whole genome shotgun (WGS) entry which is preliminary data.</text>
</comment>
<evidence type="ECO:0000313" key="4">
    <source>
        <dbReference type="Proteomes" id="UP000306192"/>
    </source>
</evidence>
<dbReference type="EMBL" id="QYRT01000007">
    <property type="protein sequence ID" value="TIH38971.1"/>
    <property type="molecule type" value="Genomic_DNA"/>
</dbReference>
<feature type="compositionally biased region" description="Low complexity" evidence="1">
    <location>
        <begin position="147"/>
        <end position="158"/>
    </location>
</feature>